<dbReference type="SUPFAM" id="SSF56672">
    <property type="entry name" value="DNA/RNA polymerases"/>
    <property type="match status" value="1"/>
</dbReference>
<evidence type="ECO:0000256" key="2">
    <source>
        <dbReference type="ARBA" id="ARBA00022670"/>
    </source>
</evidence>
<keyword evidence="2" id="KW-0645">Protease</keyword>
<dbReference type="InterPro" id="IPR000477">
    <property type="entry name" value="RT_dom"/>
</dbReference>
<dbReference type="PRINTS" id="PR00705">
    <property type="entry name" value="PAPAIN"/>
</dbReference>
<dbReference type="InterPro" id="IPR013201">
    <property type="entry name" value="Prot_inhib_I29"/>
</dbReference>
<reference evidence="8 9" key="1">
    <citation type="submission" date="2023-11" db="EMBL/GenBank/DDBJ databases">
        <authorList>
            <person name="Hedman E."/>
            <person name="Englund M."/>
            <person name="Stromberg M."/>
            <person name="Nyberg Akerstrom W."/>
            <person name="Nylinder S."/>
            <person name="Jareborg N."/>
            <person name="Kallberg Y."/>
            <person name="Kronander E."/>
        </authorList>
    </citation>
    <scope>NUCLEOTIDE SEQUENCE [LARGE SCALE GENOMIC DNA]</scope>
</reference>
<dbReference type="SUPFAM" id="SSF54001">
    <property type="entry name" value="Cysteine proteinases"/>
    <property type="match status" value="1"/>
</dbReference>
<protein>
    <recommendedName>
        <fullName evidence="7">Reverse transcriptase domain-containing protein</fullName>
    </recommendedName>
</protein>
<dbReference type="Pfam" id="PF00078">
    <property type="entry name" value="RVT_1"/>
    <property type="match status" value="1"/>
</dbReference>
<dbReference type="InterPro" id="IPR038765">
    <property type="entry name" value="Papain-like_cys_pep_sf"/>
</dbReference>
<dbReference type="AlphaFoldDB" id="A0AAV1L9J3"/>
<comment type="caution">
    <text evidence="8">The sequence shown here is derived from an EMBL/GenBank/DDBJ whole genome shotgun (WGS) entry which is preliminary data.</text>
</comment>
<evidence type="ECO:0000256" key="5">
    <source>
        <dbReference type="ARBA" id="ARBA00023145"/>
    </source>
</evidence>
<dbReference type="InterPro" id="IPR039417">
    <property type="entry name" value="Peptidase_C1A_papain-like"/>
</dbReference>
<sequence length="511" mass="57457">MKVWERIIERRMREECEITQNQFGFMPGRGTTDAIFALRQLCEKYKRVHKDLHMVFVDLEKAYDRVPREVLWWALKMKGMPGKYVRLVRAMYRASRTCVRSAAGTTGSIDVAVGLHQGSALSPYLFLLIMDALTSDLQDEAPWCMLFADDIVLVGEEGIEVQSRLTGWQRRLESVGLKISRYKTEYLCCDFGGLSSPVPMSLDGAILPICSDVKYLGSLIQGDGGIDRAVQHRINAGFKAEHNRQYASDVEHAKRLNIFRQNLRFINSNNRARRGFTLSVNHLADRTDDELAALRGLRYNGSIPMGLPFPYGESELKEMQMILPPEIDWRLVGAVSPVKDQIACGSCWSFGAIGAVEGAFFLSNGGHLVRFSEQALIDCSWGFGNNGCAGGMPFYAYQWIMKHGLPTEEDYGGYLNELAIFEHGPISVGIDASHKSFEFYSHGVYFEPRCKNRIEDLDHAVLAVGYGTLNGLKYWLIKNSWSNLWGDNGYVLMSSLDNNCGVETVPTYVLI</sequence>
<evidence type="ECO:0000256" key="1">
    <source>
        <dbReference type="ARBA" id="ARBA00008455"/>
    </source>
</evidence>
<dbReference type="InterPro" id="IPR043128">
    <property type="entry name" value="Rev_trsase/Diguanyl_cyclase"/>
</dbReference>
<proteinExistence type="inferred from homology"/>
<dbReference type="Pfam" id="PF00112">
    <property type="entry name" value="Peptidase_C1"/>
    <property type="match status" value="2"/>
</dbReference>
<evidence type="ECO:0000313" key="8">
    <source>
        <dbReference type="EMBL" id="CAK1590692.1"/>
    </source>
</evidence>
<dbReference type="InterPro" id="IPR000169">
    <property type="entry name" value="Pept_cys_AS"/>
</dbReference>
<dbReference type="CDD" id="cd01650">
    <property type="entry name" value="RT_nLTR_like"/>
    <property type="match status" value="1"/>
</dbReference>
<dbReference type="InterPro" id="IPR025661">
    <property type="entry name" value="Pept_asp_AS"/>
</dbReference>
<dbReference type="PANTHER" id="PTHR12411">
    <property type="entry name" value="CYSTEINE PROTEASE FAMILY C1-RELATED"/>
    <property type="match status" value="1"/>
</dbReference>
<organism evidence="8 9">
    <name type="scientific">Parnassius mnemosyne</name>
    <name type="common">clouded apollo</name>
    <dbReference type="NCBI Taxonomy" id="213953"/>
    <lineage>
        <taxon>Eukaryota</taxon>
        <taxon>Metazoa</taxon>
        <taxon>Ecdysozoa</taxon>
        <taxon>Arthropoda</taxon>
        <taxon>Hexapoda</taxon>
        <taxon>Insecta</taxon>
        <taxon>Pterygota</taxon>
        <taxon>Neoptera</taxon>
        <taxon>Endopterygota</taxon>
        <taxon>Lepidoptera</taxon>
        <taxon>Glossata</taxon>
        <taxon>Ditrysia</taxon>
        <taxon>Papilionoidea</taxon>
        <taxon>Papilionidae</taxon>
        <taxon>Parnassiinae</taxon>
        <taxon>Parnassini</taxon>
        <taxon>Parnassius</taxon>
        <taxon>Driopa</taxon>
    </lineage>
</organism>
<evidence type="ECO:0000256" key="3">
    <source>
        <dbReference type="ARBA" id="ARBA00022801"/>
    </source>
</evidence>
<dbReference type="SMART" id="SM00645">
    <property type="entry name" value="Pept_C1"/>
    <property type="match status" value="1"/>
</dbReference>
<feature type="domain" description="Reverse transcriptase" evidence="7">
    <location>
        <begin position="1"/>
        <end position="220"/>
    </location>
</feature>
<evidence type="ECO:0000259" key="7">
    <source>
        <dbReference type="PROSITE" id="PS50878"/>
    </source>
</evidence>
<dbReference type="InterPro" id="IPR000668">
    <property type="entry name" value="Peptidase_C1A_C"/>
</dbReference>
<dbReference type="InterPro" id="IPR043502">
    <property type="entry name" value="DNA/RNA_pol_sf"/>
</dbReference>
<keyword evidence="5" id="KW-0865">Zymogen</keyword>
<dbReference type="Pfam" id="PF08246">
    <property type="entry name" value="Inhibitor_I29"/>
    <property type="match status" value="1"/>
</dbReference>
<dbReference type="GO" id="GO:0006508">
    <property type="term" value="P:proteolysis"/>
    <property type="evidence" value="ECO:0007669"/>
    <property type="project" value="UniProtKB-KW"/>
</dbReference>
<dbReference type="Gene3D" id="3.90.70.10">
    <property type="entry name" value="Cysteine proteinases"/>
    <property type="match status" value="2"/>
</dbReference>
<dbReference type="InterPro" id="IPR013128">
    <property type="entry name" value="Peptidase_C1A"/>
</dbReference>
<name>A0AAV1L9J3_9NEOP</name>
<dbReference type="GO" id="GO:0008234">
    <property type="term" value="F:cysteine-type peptidase activity"/>
    <property type="evidence" value="ECO:0007669"/>
    <property type="project" value="UniProtKB-KW"/>
</dbReference>
<dbReference type="InterPro" id="IPR025660">
    <property type="entry name" value="Pept_his_AS"/>
</dbReference>
<dbReference type="CDD" id="cd02248">
    <property type="entry name" value="Peptidase_C1A"/>
    <property type="match status" value="1"/>
</dbReference>
<dbReference type="PROSITE" id="PS00640">
    <property type="entry name" value="THIOL_PROTEASE_ASN"/>
    <property type="match status" value="1"/>
</dbReference>
<keyword evidence="6" id="KW-1015">Disulfide bond</keyword>
<dbReference type="Gene3D" id="3.30.70.270">
    <property type="match status" value="1"/>
</dbReference>
<keyword evidence="4" id="KW-0788">Thiol protease</keyword>
<accession>A0AAV1L9J3</accession>
<dbReference type="SMART" id="SM00848">
    <property type="entry name" value="Inhibitor_I29"/>
    <property type="match status" value="1"/>
</dbReference>
<dbReference type="Proteomes" id="UP001314205">
    <property type="component" value="Unassembled WGS sequence"/>
</dbReference>
<dbReference type="PROSITE" id="PS00639">
    <property type="entry name" value="THIOL_PROTEASE_HIS"/>
    <property type="match status" value="1"/>
</dbReference>
<dbReference type="Gene3D" id="1.10.287.2250">
    <property type="match status" value="1"/>
</dbReference>
<comment type="similarity">
    <text evidence="1">Belongs to the peptidase C1 family.</text>
</comment>
<keyword evidence="3" id="KW-0378">Hydrolase</keyword>
<gene>
    <name evidence="8" type="ORF">PARMNEM_LOCUS11024</name>
</gene>
<dbReference type="EMBL" id="CAVLGL010000086">
    <property type="protein sequence ID" value="CAK1590692.1"/>
    <property type="molecule type" value="Genomic_DNA"/>
</dbReference>
<dbReference type="PROSITE" id="PS00139">
    <property type="entry name" value="THIOL_PROTEASE_CYS"/>
    <property type="match status" value="1"/>
</dbReference>
<evidence type="ECO:0000313" key="9">
    <source>
        <dbReference type="Proteomes" id="UP001314205"/>
    </source>
</evidence>
<keyword evidence="9" id="KW-1185">Reference proteome</keyword>
<evidence type="ECO:0000256" key="6">
    <source>
        <dbReference type="ARBA" id="ARBA00023157"/>
    </source>
</evidence>
<evidence type="ECO:0000256" key="4">
    <source>
        <dbReference type="ARBA" id="ARBA00022807"/>
    </source>
</evidence>
<dbReference type="GO" id="GO:0071897">
    <property type="term" value="P:DNA biosynthetic process"/>
    <property type="evidence" value="ECO:0007669"/>
    <property type="project" value="UniProtKB-ARBA"/>
</dbReference>
<dbReference type="PROSITE" id="PS50878">
    <property type="entry name" value="RT_POL"/>
    <property type="match status" value="1"/>
</dbReference>